<dbReference type="AlphaFoldDB" id="A0A0F9CAB0"/>
<gene>
    <name evidence="1" type="ORF">LCGC14_2690960</name>
</gene>
<organism evidence="1">
    <name type="scientific">marine sediment metagenome</name>
    <dbReference type="NCBI Taxonomy" id="412755"/>
    <lineage>
        <taxon>unclassified sequences</taxon>
        <taxon>metagenomes</taxon>
        <taxon>ecological metagenomes</taxon>
    </lineage>
</organism>
<evidence type="ECO:0000313" key="1">
    <source>
        <dbReference type="EMBL" id="KKK93631.1"/>
    </source>
</evidence>
<feature type="non-terminal residue" evidence="1">
    <location>
        <position position="181"/>
    </location>
</feature>
<name>A0A0F9CAB0_9ZZZZ</name>
<accession>A0A0F9CAB0</accession>
<sequence length="181" mass="21125">MLDLEQIQSFFPEEIRPFRSNILREYLQYKIVESVSRSKHCSLLSFMGGTCIHLVHGSPRFSEDLDFDNRGLSSVQFRELVSSVQKDLQLEGYTVELKTTIMGTYHGYFRFPSILHECGLTGHREQKLLIQMDMEPQHAEYERQTVLLNKFEVLCRVQVVPVEILLSQKFLCIINRPRPMG</sequence>
<reference evidence="1" key="1">
    <citation type="journal article" date="2015" name="Nature">
        <title>Complex archaea that bridge the gap between prokaryotes and eukaryotes.</title>
        <authorList>
            <person name="Spang A."/>
            <person name="Saw J.H."/>
            <person name="Jorgensen S.L."/>
            <person name="Zaremba-Niedzwiedzka K."/>
            <person name="Martijn J."/>
            <person name="Lind A.E."/>
            <person name="van Eijk R."/>
            <person name="Schleper C."/>
            <person name="Guy L."/>
            <person name="Ettema T.J."/>
        </authorList>
    </citation>
    <scope>NUCLEOTIDE SEQUENCE</scope>
</reference>
<evidence type="ECO:0008006" key="2">
    <source>
        <dbReference type="Google" id="ProtNLM"/>
    </source>
</evidence>
<dbReference type="Pfam" id="PF08843">
    <property type="entry name" value="AbiEii"/>
    <property type="match status" value="1"/>
</dbReference>
<dbReference type="EMBL" id="LAZR01047692">
    <property type="protein sequence ID" value="KKK93631.1"/>
    <property type="molecule type" value="Genomic_DNA"/>
</dbReference>
<dbReference type="InterPro" id="IPR014942">
    <property type="entry name" value="AbiEii"/>
</dbReference>
<proteinExistence type="predicted"/>
<comment type="caution">
    <text evidence="1">The sequence shown here is derived from an EMBL/GenBank/DDBJ whole genome shotgun (WGS) entry which is preliminary data.</text>
</comment>
<protein>
    <recommendedName>
        <fullName evidence="2">Nucleotidyl transferase AbiEii/AbiGii toxin family protein</fullName>
    </recommendedName>
</protein>
<dbReference type="Gene3D" id="3.10.450.620">
    <property type="entry name" value="JHP933, nucleotidyltransferase-like core domain"/>
    <property type="match status" value="1"/>
</dbReference>